<keyword evidence="3 10" id="KW-0328">Glycosyltransferase</keyword>
<dbReference type="GO" id="GO:0050511">
    <property type="term" value="F:undecaprenyldiphospho-muramoylpentapeptide beta-N-acetylglucosaminyltransferase activity"/>
    <property type="evidence" value="ECO:0007669"/>
    <property type="project" value="UniProtKB-UniRule"/>
</dbReference>
<evidence type="ECO:0000256" key="4">
    <source>
        <dbReference type="ARBA" id="ARBA00022679"/>
    </source>
</evidence>
<evidence type="ECO:0000256" key="7">
    <source>
        <dbReference type="ARBA" id="ARBA00023136"/>
    </source>
</evidence>
<reference evidence="13" key="1">
    <citation type="submission" date="2022-07" db="EMBL/GenBank/DDBJ databases">
        <title>Description and genome-wide analysis of Profundicola chukchiensis gen. nov., sp. nov., marine bacteria isolated from bottom sediments of the Chukchi Sea.</title>
        <authorList>
            <person name="Romanenko L."/>
            <person name="Otstavnykh N."/>
            <person name="Kurilenko V."/>
            <person name="Eremeev V."/>
            <person name="Velansky P."/>
            <person name="Mikhailov V."/>
            <person name="Isaeva M."/>
        </authorList>
    </citation>
    <scope>NUCLEOTIDE SEQUENCE</scope>
    <source>
        <strain evidence="13">KMM 9713</strain>
    </source>
</reference>
<feature type="binding site" evidence="10">
    <location>
        <position position="205"/>
    </location>
    <ligand>
        <name>UDP-N-acetyl-alpha-D-glucosamine</name>
        <dbReference type="ChEBI" id="CHEBI:57705"/>
    </ligand>
</feature>
<dbReference type="Gene3D" id="3.40.50.2000">
    <property type="entry name" value="Glycogen Phosphorylase B"/>
    <property type="match status" value="2"/>
</dbReference>
<evidence type="ECO:0000256" key="2">
    <source>
        <dbReference type="ARBA" id="ARBA00022618"/>
    </source>
</evidence>
<evidence type="ECO:0000256" key="8">
    <source>
        <dbReference type="ARBA" id="ARBA00023306"/>
    </source>
</evidence>
<dbReference type="PANTHER" id="PTHR21015">
    <property type="entry name" value="UDP-N-ACETYLGLUCOSAMINE--N-ACETYLMURAMYL-(PENTAPEPTIDE) PYROPHOSPHORYL-UNDECAPRENOL N-ACETYLGLUCOSAMINE TRANSFERASE 1"/>
    <property type="match status" value="1"/>
</dbReference>
<keyword evidence="5 10" id="KW-0133">Cell shape</keyword>
<dbReference type="EC" id="2.4.1.227" evidence="10"/>
<comment type="caution">
    <text evidence="13">The sequence shown here is derived from an EMBL/GenBank/DDBJ whole genome shotgun (WGS) entry which is preliminary data.</text>
</comment>
<evidence type="ECO:0000313" key="14">
    <source>
        <dbReference type="Proteomes" id="UP001152599"/>
    </source>
</evidence>
<comment type="subcellular location">
    <subcellularLocation>
        <location evidence="10">Cell membrane</location>
        <topology evidence="10">Peripheral membrane protein</topology>
        <orientation evidence="10">Cytoplasmic side</orientation>
    </subcellularLocation>
</comment>
<keyword evidence="14" id="KW-1185">Reference proteome</keyword>
<name>A0A9X4MZ61_9FLAO</name>
<accession>A0A9X4MZ61</accession>
<keyword evidence="9 10" id="KW-0961">Cell wall biogenesis/degradation</keyword>
<evidence type="ECO:0000256" key="5">
    <source>
        <dbReference type="ARBA" id="ARBA00022960"/>
    </source>
</evidence>
<comment type="caution">
    <text evidence="10">Lacks conserved residue(s) required for the propagation of feature annotation.</text>
</comment>
<feature type="binding site" evidence="10">
    <location>
        <position position="173"/>
    </location>
    <ligand>
        <name>UDP-N-acetyl-alpha-D-glucosamine</name>
        <dbReference type="ChEBI" id="CHEBI:57705"/>
    </ligand>
</feature>
<dbReference type="AlphaFoldDB" id="A0A9X4MZ61"/>
<keyword evidence="1 10" id="KW-1003">Cell membrane</keyword>
<dbReference type="GO" id="GO:0051301">
    <property type="term" value="P:cell division"/>
    <property type="evidence" value="ECO:0007669"/>
    <property type="project" value="UniProtKB-KW"/>
</dbReference>
<sequence>MKKSSKISPKIILSGGGTGGHIYPAIAIANEIKSRFPQADILFVGAKDKMEMEKVPKAGYPIKGLWISGIQRKNILANASFPFKLIDSVWKSRKIVNEFKPDIAIGTGGFASGPMMYAAAQKGVPVLIQEQNSFPGITNKLLKNKAFAICTAYDNMGNYFPKDKIHHTGNPIRSELFTNLPEQKAAKEKLGLNPNKPLILSVGGSLGSRTLNNTWTKAVEQLIDTDIQLLWQTGKLEWNKINANQDLKHELIQATEFIYEMNQAYAAADIIVSRAGAMAISELTLIGKPTILVPFPYAAEDHQTKNAESLANVDAAIMISDKDAEEQLTQAAINLVQDVEAQKKLMKNMKKLAKPNATKDIVDLIEAKLNEY</sequence>
<keyword evidence="7 10" id="KW-0472">Membrane</keyword>
<proteinExistence type="inferred from homology"/>
<gene>
    <name evidence="10 13" type="primary">murG</name>
    <name evidence="13" type="ORF">NMK71_01315</name>
</gene>
<evidence type="ECO:0000256" key="10">
    <source>
        <dbReference type="HAMAP-Rule" id="MF_00033"/>
    </source>
</evidence>
<dbReference type="InterPro" id="IPR007235">
    <property type="entry name" value="Glyco_trans_28_C"/>
</dbReference>
<keyword evidence="2 10" id="KW-0132">Cell division</keyword>
<comment type="similarity">
    <text evidence="10">Belongs to the glycosyltransferase 28 family. MurG subfamily.</text>
</comment>
<evidence type="ECO:0000313" key="13">
    <source>
        <dbReference type="EMBL" id="MDG4945041.1"/>
    </source>
</evidence>
<dbReference type="CDD" id="cd03785">
    <property type="entry name" value="GT28_MurG"/>
    <property type="match status" value="1"/>
</dbReference>
<dbReference type="SUPFAM" id="SSF53756">
    <property type="entry name" value="UDP-Glycosyltransferase/glycogen phosphorylase"/>
    <property type="match status" value="1"/>
</dbReference>
<dbReference type="InterPro" id="IPR006009">
    <property type="entry name" value="GlcNAc_MurG"/>
</dbReference>
<dbReference type="EMBL" id="JANCMU010000001">
    <property type="protein sequence ID" value="MDG4945041.1"/>
    <property type="molecule type" value="Genomic_DNA"/>
</dbReference>
<comment type="function">
    <text evidence="10">Cell wall formation. Catalyzes the transfer of a GlcNAc subunit on undecaprenyl-pyrophosphoryl-MurNAc-pentapeptide (lipid intermediate I) to form undecaprenyl-pyrophosphoryl-MurNAc-(pentapeptide)GlcNAc (lipid intermediate II).</text>
</comment>
<comment type="catalytic activity">
    <reaction evidence="10">
        <text>di-trans,octa-cis-undecaprenyl diphospho-N-acetyl-alpha-D-muramoyl-L-alanyl-D-glutamyl-meso-2,6-diaminopimeloyl-D-alanyl-D-alanine + UDP-N-acetyl-alpha-D-glucosamine = di-trans,octa-cis-undecaprenyl diphospho-[N-acetyl-alpha-D-glucosaminyl-(1-&gt;4)]-N-acetyl-alpha-D-muramoyl-L-alanyl-D-glutamyl-meso-2,6-diaminopimeloyl-D-alanyl-D-alanine + UDP + H(+)</text>
        <dbReference type="Rhea" id="RHEA:31227"/>
        <dbReference type="ChEBI" id="CHEBI:15378"/>
        <dbReference type="ChEBI" id="CHEBI:57705"/>
        <dbReference type="ChEBI" id="CHEBI:58223"/>
        <dbReference type="ChEBI" id="CHEBI:61387"/>
        <dbReference type="ChEBI" id="CHEBI:61388"/>
        <dbReference type="EC" id="2.4.1.227"/>
    </reaction>
</comment>
<dbReference type="RefSeq" id="WP_304419769.1">
    <property type="nucleotide sequence ID" value="NZ_JANCMU010000001.1"/>
</dbReference>
<dbReference type="Pfam" id="PF03033">
    <property type="entry name" value="Glyco_transf_28"/>
    <property type="match status" value="1"/>
</dbReference>
<dbReference type="Pfam" id="PF04101">
    <property type="entry name" value="Glyco_tran_28_C"/>
    <property type="match status" value="1"/>
</dbReference>
<dbReference type="GO" id="GO:0009252">
    <property type="term" value="P:peptidoglycan biosynthetic process"/>
    <property type="evidence" value="ECO:0007669"/>
    <property type="project" value="UniProtKB-UniRule"/>
</dbReference>
<feature type="binding site" evidence="10">
    <location>
        <position position="132"/>
    </location>
    <ligand>
        <name>UDP-N-acetyl-alpha-D-glucosamine</name>
        <dbReference type="ChEBI" id="CHEBI:57705"/>
    </ligand>
</feature>
<feature type="domain" description="Glycosyl transferase family 28 C-terminal" evidence="12">
    <location>
        <begin position="199"/>
        <end position="359"/>
    </location>
</feature>
<evidence type="ECO:0000259" key="11">
    <source>
        <dbReference type="Pfam" id="PF03033"/>
    </source>
</evidence>
<dbReference type="GO" id="GO:0005886">
    <property type="term" value="C:plasma membrane"/>
    <property type="evidence" value="ECO:0007669"/>
    <property type="project" value="UniProtKB-SubCell"/>
</dbReference>
<feature type="domain" description="Glycosyltransferase family 28 N-terminal" evidence="11">
    <location>
        <begin position="11"/>
        <end position="147"/>
    </location>
</feature>
<dbReference type="GO" id="GO:0071555">
    <property type="term" value="P:cell wall organization"/>
    <property type="evidence" value="ECO:0007669"/>
    <property type="project" value="UniProtKB-KW"/>
</dbReference>
<feature type="binding site" evidence="10">
    <location>
        <position position="303"/>
    </location>
    <ligand>
        <name>UDP-N-acetyl-alpha-D-glucosamine</name>
        <dbReference type="ChEBI" id="CHEBI:57705"/>
    </ligand>
</feature>
<dbReference type="NCBIfam" id="TIGR01133">
    <property type="entry name" value="murG"/>
    <property type="match status" value="1"/>
</dbReference>
<protein>
    <recommendedName>
        <fullName evidence="10">UDP-N-acetylglucosamine--N-acetylmuramyl-(pentapeptide) pyrophosphoryl-undecaprenol N-acetylglucosamine transferase</fullName>
        <ecNumber evidence="10">2.4.1.227</ecNumber>
    </recommendedName>
    <alternativeName>
        <fullName evidence="10">Undecaprenyl-PP-MurNAc-pentapeptide-UDPGlcNAc GlcNAc transferase</fullName>
    </alternativeName>
</protein>
<dbReference type="GO" id="GO:0008360">
    <property type="term" value="P:regulation of cell shape"/>
    <property type="evidence" value="ECO:0007669"/>
    <property type="project" value="UniProtKB-KW"/>
</dbReference>
<evidence type="ECO:0000256" key="3">
    <source>
        <dbReference type="ARBA" id="ARBA00022676"/>
    </source>
</evidence>
<evidence type="ECO:0000256" key="9">
    <source>
        <dbReference type="ARBA" id="ARBA00023316"/>
    </source>
</evidence>
<comment type="pathway">
    <text evidence="10">Cell wall biogenesis; peptidoglycan biosynthesis.</text>
</comment>
<dbReference type="PANTHER" id="PTHR21015:SF22">
    <property type="entry name" value="GLYCOSYLTRANSFERASE"/>
    <property type="match status" value="1"/>
</dbReference>
<keyword evidence="4 10" id="KW-0808">Transferase</keyword>
<dbReference type="GO" id="GO:0005975">
    <property type="term" value="P:carbohydrate metabolic process"/>
    <property type="evidence" value="ECO:0007669"/>
    <property type="project" value="InterPro"/>
</dbReference>
<feature type="binding site" evidence="10">
    <location>
        <begin position="18"/>
        <end position="20"/>
    </location>
    <ligand>
        <name>UDP-N-acetyl-alpha-D-glucosamine</name>
        <dbReference type="ChEBI" id="CHEBI:57705"/>
    </ligand>
</feature>
<dbReference type="InterPro" id="IPR004276">
    <property type="entry name" value="GlycoTrans_28_N"/>
</dbReference>
<dbReference type="Proteomes" id="UP001152599">
    <property type="component" value="Unassembled WGS sequence"/>
</dbReference>
<organism evidence="13 14">
    <name type="scientific">Profundicola chukchiensis</name>
    <dbReference type="NCBI Taxonomy" id="2961959"/>
    <lineage>
        <taxon>Bacteria</taxon>
        <taxon>Pseudomonadati</taxon>
        <taxon>Bacteroidota</taxon>
        <taxon>Flavobacteriia</taxon>
        <taxon>Flavobacteriales</taxon>
        <taxon>Weeksellaceae</taxon>
        <taxon>Profundicola</taxon>
    </lineage>
</organism>
<feature type="binding site" evidence="10">
    <location>
        <position position="258"/>
    </location>
    <ligand>
        <name>UDP-N-acetyl-alpha-D-glucosamine</name>
        <dbReference type="ChEBI" id="CHEBI:57705"/>
    </ligand>
</feature>
<dbReference type="HAMAP" id="MF_00033">
    <property type="entry name" value="MurG"/>
    <property type="match status" value="1"/>
</dbReference>
<evidence type="ECO:0000259" key="12">
    <source>
        <dbReference type="Pfam" id="PF04101"/>
    </source>
</evidence>
<evidence type="ECO:0000256" key="1">
    <source>
        <dbReference type="ARBA" id="ARBA00022475"/>
    </source>
</evidence>
<keyword evidence="6 10" id="KW-0573">Peptidoglycan synthesis</keyword>
<evidence type="ECO:0000256" key="6">
    <source>
        <dbReference type="ARBA" id="ARBA00022984"/>
    </source>
</evidence>
<keyword evidence="8 10" id="KW-0131">Cell cycle</keyword>